<name>A0A8J2LSX1_9HEXA</name>
<dbReference type="InterPro" id="IPR012394">
    <property type="entry name" value="Aldehyde_DH_NAD(P)"/>
</dbReference>
<evidence type="ECO:0000313" key="3">
    <source>
        <dbReference type="EMBL" id="CAG7838489.1"/>
    </source>
</evidence>
<dbReference type="GO" id="GO:0006081">
    <property type="term" value="P:aldehyde metabolic process"/>
    <property type="evidence" value="ECO:0007669"/>
    <property type="project" value="InterPro"/>
</dbReference>
<dbReference type="GO" id="GO:0004029">
    <property type="term" value="F:aldehyde dehydrogenase (NAD+) activity"/>
    <property type="evidence" value="ECO:0007669"/>
    <property type="project" value="TreeGrafter"/>
</dbReference>
<dbReference type="Pfam" id="PF00171">
    <property type="entry name" value="Aldedh"/>
    <property type="match status" value="1"/>
</dbReference>
<evidence type="ECO:0000259" key="2">
    <source>
        <dbReference type="Pfam" id="PF00171"/>
    </source>
</evidence>
<dbReference type="OrthoDB" id="440325at2759"/>
<dbReference type="InterPro" id="IPR015590">
    <property type="entry name" value="Aldehyde_DH_dom"/>
</dbReference>
<feature type="domain" description="Aldehyde dehydrogenase" evidence="2">
    <location>
        <begin position="157"/>
        <end position="244"/>
    </location>
</feature>
<comment type="caution">
    <text evidence="3">The sequence shown here is derived from an EMBL/GenBank/DDBJ whole genome shotgun (WGS) entry which is preliminary data.</text>
</comment>
<dbReference type="EMBL" id="CAJVCH010571774">
    <property type="protein sequence ID" value="CAG7838489.1"/>
    <property type="molecule type" value="Genomic_DNA"/>
</dbReference>
<evidence type="ECO:0000313" key="4">
    <source>
        <dbReference type="Proteomes" id="UP000708208"/>
    </source>
</evidence>
<dbReference type="AlphaFoldDB" id="A0A8J2LSX1"/>
<dbReference type="GO" id="GO:0005737">
    <property type="term" value="C:cytoplasm"/>
    <property type="evidence" value="ECO:0007669"/>
    <property type="project" value="TreeGrafter"/>
</dbReference>
<organism evidence="3 4">
    <name type="scientific">Allacma fusca</name>
    <dbReference type="NCBI Taxonomy" id="39272"/>
    <lineage>
        <taxon>Eukaryota</taxon>
        <taxon>Metazoa</taxon>
        <taxon>Ecdysozoa</taxon>
        <taxon>Arthropoda</taxon>
        <taxon>Hexapoda</taxon>
        <taxon>Collembola</taxon>
        <taxon>Symphypleona</taxon>
        <taxon>Sminthuridae</taxon>
        <taxon>Allacma</taxon>
    </lineage>
</organism>
<dbReference type="PANTHER" id="PTHR43570:SF16">
    <property type="entry name" value="ALDEHYDE DEHYDROGENASE TYPE III, ISOFORM Q"/>
    <property type="match status" value="1"/>
</dbReference>
<keyword evidence="4" id="KW-1185">Reference proteome</keyword>
<dbReference type="Proteomes" id="UP000708208">
    <property type="component" value="Unassembled WGS sequence"/>
</dbReference>
<keyword evidence="1" id="KW-0560">Oxidoreductase</keyword>
<protein>
    <recommendedName>
        <fullName evidence="2">Aldehyde dehydrogenase domain-containing protein</fullName>
    </recommendedName>
</protein>
<sequence length="261" mass="29124">MLVVVLLWGYGAGTLTLRTGIASQIQYSKIARLEIGAVDLWLWLVDVVKRLYSHIVSGSGVFILNKVIRKFAVDNKNTYLFCLLKKCLGYLRGPSIRNNSVYFIYWGLVVKNFHLRRKNKLTQAPLSLKMSGTQELILKAARAADTGTIYELEVVKAEAISVLKHLKEYASKEHLPINVLGDLDRGYILREPYGLVLILGAWNYLFTLTFKPLIGVIAAGNCVVIKPSEVSAESASIMAKLLPKYFDPVCYPVVLADVDES</sequence>
<reference evidence="3" key="1">
    <citation type="submission" date="2021-06" db="EMBL/GenBank/DDBJ databases">
        <authorList>
            <person name="Hodson N. C."/>
            <person name="Mongue J. A."/>
            <person name="Jaron S. K."/>
        </authorList>
    </citation>
    <scope>NUCLEOTIDE SEQUENCE</scope>
</reference>
<proteinExistence type="predicted"/>
<dbReference type="PANTHER" id="PTHR43570">
    <property type="entry name" value="ALDEHYDE DEHYDROGENASE"/>
    <property type="match status" value="1"/>
</dbReference>
<evidence type="ECO:0000256" key="1">
    <source>
        <dbReference type="ARBA" id="ARBA00023002"/>
    </source>
</evidence>
<accession>A0A8J2LSX1</accession>
<gene>
    <name evidence="3" type="ORF">AFUS01_LOCUS47457</name>
</gene>